<feature type="compositionally biased region" description="Polar residues" evidence="1">
    <location>
        <begin position="37"/>
        <end position="48"/>
    </location>
</feature>
<feature type="region of interest" description="Disordered" evidence="1">
    <location>
        <begin position="617"/>
        <end position="638"/>
    </location>
</feature>
<keyword evidence="3" id="KW-1185">Reference proteome</keyword>
<feature type="region of interest" description="Disordered" evidence="1">
    <location>
        <begin position="1"/>
        <end position="71"/>
    </location>
</feature>
<accession>A0ABQ6N3I7</accession>
<feature type="region of interest" description="Disordered" evidence="1">
    <location>
        <begin position="181"/>
        <end position="238"/>
    </location>
</feature>
<feature type="region of interest" description="Disordered" evidence="1">
    <location>
        <begin position="281"/>
        <end position="315"/>
    </location>
</feature>
<comment type="caution">
    <text evidence="2">The sequence shown here is derived from an EMBL/GenBank/DDBJ whole genome shotgun (WGS) entry which is preliminary data.</text>
</comment>
<protein>
    <recommendedName>
        <fullName evidence="4">Sperm-tail PG-rich repeat</fullName>
    </recommendedName>
</protein>
<organism evidence="2 3">
    <name type="scientific">Tetraparma gracilis</name>
    <dbReference type="NCBI Taxonomy" id="2962635"/>
    <lineage>
        <taxon>Eukaryota</taxon>
        <taxon>Sar</taxon>
        <taxon>Stramenopiles</taxon>
        <taxon>Ochrophyta</taxon>
        <taxon>Bolidophyceae</taxon>
        <taxon>Parmales</taxon>
        <taxon>Triparmaceae</taxon>
        <taxon>Tetraparma</taxon>
    </lineage>
</organism>
<feature type="compositionally biased region" description="Polar residues" evidence="1">
    <location>
        <begin position="286"/>
        <end position="304"/>
    </location>
</feature>
<dbReference type="Proteomes" id="UP001165060">
    <property type="component" value="Unassembled WGS sequence"/>
</dbReference>
<name>A0ABQ6N3I7_9STRA</name>
<feature type="non-terminal residue" evidence="2">
    <location>
        <position position="662"/>
    </location>
</feature>
<evidence type="ECO:0000313" key="3">
    <source>
        <dbReference type="Proteomes" id="UP001165060"/>
    </source>
</evidence>
<evidence type="ECO:0000313" key="2">
    <source>
        <dbReference type="EMBL" id="GMI38936.1"/>
    </source>
</evidence>
<sequence>MTITSRGPRDSSMALKRTSDVCGPGAYTLRDPASLSAKPSYTGFSNSARRPAAEGVDPRASRLPGPGQYLGLTPEALSTSLAGPVVSSSFTSSAARLAPAYPGSSAFMASSIAANPGPGRYDGRSSVQAAVDNGARKLRVDQGKVQQQAVNDVLGQVKQPYNPPAIPGKLQTFGYTDMQTDFSGVGGDGRKEVRPVGLPPQMHLGDRPENSVGPGQYDQPVLTSKDPRLPSSFSASNTTRDLFHMEHNPGPGDYKPGGTDWNKGGGAAAFRSGTKMAHQLAAKSDPVSSATGESSFADPSSNPGTPLANFGRASRRGEDLSTWVDKYPTPNTGLGRTSFNITAVRDTVPRVHADAVPFESARDRHQARKIGPCSYDTGSVGGMGVKVQRTLRSTPVGFASTENRPCLREGGGVERSASAPGPDQYNPDYYTVGFKAAKAATSSRKVGVFGTTGPRFRPKNELEEPAEVTLEHVGPGSYDSAPMGGIPRPRFPTSSFRGAERFGNDQAEFVKTKNGGFLVCGSNDTMTKSPSVVELNTRTYQPNSGDDDTLEEHKKSMRPAFGRSQPRGGDGINIDGRKISENPGPQYKVAVFNISKPDKTLVGGGRDRKKVTTFSKDSRDFHTGNNTGDLMGPGSYDLPGSINSHSFNITLKSKSKHYVRKK</sequence>
<evidence type="ECO:0008006" key="4">
    <source>
        <dbReference type="Google" id="ProtNLM"/>
    </source>
</evidence>
<evidence type="ECO:0000256" key="1">
    <source>
        <dbReference type="SAM" id="MobiDB-lite"/>
    </source>
</evidence>
<proteinExistence type="predicted"/>
<dbReference type="EMBL" id="BRYB01003573">
    <property type="protein sequence ID" value="GMI38936.1"/>
    <property type="molecule type" value="Genomic_DNA"/>
</dbReference>
<reference evidence="2 3" key="1">
    <citation type="journal article" date="2023" name="Commun. Biol.">
        <title>Genome analysis of Parmales, the sister group of diatoms, reveals the evolutionary specialization of diatoms from phago-mixotrophs to photoautotrophs.</title>
        <authorList>
            <person name="Ban H."/>
            <person name="Sato S."/>
            <person name="Yoshikawa S."/>
            <person name="Yamada K."/>
            <person name="Nakamura Y."/>
            <person name="Ichinomiya M."/>
            <person name="Sato N."/>
            <person name="Blanc-Mathieu R."/>
            <person name="Endo H."/>
            <person name="Kuwata A."/>
            <person name="Ogata H."/>
        </authorList>
    </citation>
    <scope>NUCLEOTIDE SEQUENCE [LARGE SCALE GENOMIC DNA]</scope>
</reference>
<feature type="region of interest" description="Disordered" evidence="1">
    <location>
        <begin position="397"/>
        <end position="424"/>
    </location>
</feature>
<gene>
    <name evidence="2" type="ORF">TeGR_g91</name>
</gene>